<dbReference type="Proteomes" id="UP001189429">
    <property type="component" value="Unassembled WGS sequence"/>
</dbReference>
<protein>
    <submittedName>
        <fullName evidence="1">Uncharacterized protein</fullName>
    </submittedName>
</protein>
<keyword evidence="2" id="KW-1185">Reference proteome</keyword>
<evidence type="ECO:0000313" key="2">
    <source>
        <dbReference type="Proteomes" id="UP001189429"/>
    </source>
</evidence>
<dbReference type="EMBL" id="CAUYUJ010000142">
    <property type="protein sequence ID" value="CAK0788935.1"/>
    <property type="molecule type" value="Genomic_DNA"/>
</dbReference>
<gene>
    <name evidence="1" type="ORF">PCOR1329_LOCUS649</name>
</gene>
<name>A0ABN9P877_9DINO</name>
<accession>A0ABN9P877</accession>
<reference evidence="1" key="1">
    <citation type="submission" date="2023-10" db="EMBL/GenBank/DDBJ databases">
        <authorList>
            <person name="Chen Y."/>
            <person name="Shah S."/>
            <person name="Dougan E. K."/>
            <person name="Thang M."/>
            <person name="Chan C."/>
        </authorList>
    </citation>
    <scope>NUCLEOTIDE SEQUENCE [LARGE SCALE GENOMIC DNA]</scope>
</reference>
<proteinExistence type="predicted"/>
<organism evidence="1 2">
    <name type="scientific">Prorocentrum cordatum</name>
    <dbReference type="NCBI Taxonomy" id="2364126"/>
    <lineage>
        <taxon>Eukaryota</taxon>
        <taxon>Sar</taxon>
        <taxon>Alveolata</taxon>
        <taxon>Dinophyceae</taxon>
        <taxon>Prorocentrales</taxon>
        <taxon>Prorocentraceae</taxon>
        <taxon>Prorocentrum</taxon>
    </lineage>
</organism>
<sequence>MCTHVFPRAEYHRCVGGGEGGAHQASASMSREVQDVVESRQLVELLGFLDADGTGAPDLCENLDGVAYLALESIPTGAIQTFYPVRSQRATLDPVAASLAW</sequence>
<comment type="caution">
    <text evidence="1">The sequence shown here is derived from an EMBL/GenBank/DDBJ whole genome shotgun (WGS) entry which is preliminary data.</text>
</comment>
<evidence type="ECO:0000313" key="1">
    <source>
        <dbReference type="EMBL" id="CAK0788935.1"/>
    </source>
</evidence>